<feature type="domain" description="N-acetyltransferase" evidence="3">
    <location>
        <begin position="1"/>
        <end position="176"/>
    </location>
</feature>
<organism evidence="4 5">
    <name type="scientific">Bifidobacterium choloepi</name>
    <dbReference type="NCBI Taxonomy" id="2614131"/>
    <lineage>
        <taxon>Bacteria</taxon>
        <taxon>Bacillati</taxon>
        <taxon>Actinomycetota</taxon>
        <taxon>Actinomycetes</taxon>
        <taxon>Bifidobacteriales</taxon>
        <taxon>Bifidobacteriaceae</taxon>
        <taxon>Bifidobacterium</taxon>
    </lineage>
</organism>
<evidence type="ECO:0000256" key="2">
    <source>
        <dbReference type="ARBA" id="ARBA00023315"/>
    </source>
</evidence>
<evidence type="ECO:0000313" key="5">
    <source>
        <dbReference type="Proteomes" id="UP000469292"/>
    </source>
</evidence>
<dbReference type="Gene3D" id="3.40.630.30">
    <property type="match status" value="1"/>
</dbReference>
<comment type="caution">
    <text evidence="4">The sequence shown here is derived from an EMBL/GenBank/DDBJ whole genome shotgun (WGS) entry which is preliminary data.</text>
</comment>
<protein>
    <submittedName>
        <fullName evidence="4">N-acetyltransferase</fullName>
    </submittedName>
</protein>
<dbReference type="SUPFAM" id="SSF55729">
    <property type="entry name" value="Acyl-CoA N-acyltransferases (Nat)"/>
    <property type="match status" value="1"/>
</dbReference>
<keyword evidence="1 4" id="KW-0808">Transferase</keyword>
<evidence type="ECO:0000313" key="4">
    <source>
        <dbReference type="EMBL" id="NEG70630.1"/>
    </source>
</evidence>
<accession>A0A6I5NDK7</accession>
<dbReference type="EMBL" id="VYSG01000006">
    <property type="protein sequence ID" value="NEG70630.1"/>
    <property type="molecule type" value="Genomic_DNA"/>
</dbReference>
<dbReference type="PANTHER" id="PTHR10908:SF0">
    <property type="entry name" value="SEROTONIN N-ACETYLTRANSFERASE"/>
    <property type="match status" value="1"/>
</dbReference>
<dbReference type="PANTHER" id="PTHR10908">
    <property type="entry name" value="SEROTONIN N-ACETYLTRANSFERASE"/>
    <property type="match status" value="1"/>
</dbReference>
<dbReference type="AlphaFoldDB" id="A0A6I5NDK7"/>
<keyword evidence="2" id="KW-0012">Acyltransferase</keyword>
<dbReference type="InterPro" id="IPR051635">
    <property type="entry name" value="SNAT-like"/>
</dbReference>
<keyword evidence="5" id="KW-1185">Reference proteome</keyword>
<evidence type="ECO:0000259" key="3">
    <source>
        <dbReference type="PROSITE" id="PS51186"/>
    </source>
</evidence>
<gene>
    <name evidence="4" type="ORF">F6S87_08515</name>
</gene>
<dbReference type="Proteomes" id="UP000469292">
    <property type="component" value="Unassembled WGS sequence"/>
</dbReference>
<proteinExistence type="predicted"/>
<dbReference type="InterPro" id="IPR016181">
    <property type="entry name" value="Acyl_CoA_acyltransferase"/>
</dbReference>
<evidence type="ECO:0000256" key="1">
    <source>
        <dbReference type="ARBA" id="ARBA00022679"/>
    </source>
</evidence>
<sequence>MLIRHATMDDLDALATMEAACFPPAEAADIETLASRIEQYPEHFWLLINTDAGKHDPSFPAHVEEGSLISFVNGLTTDEADLLDTMYDDASLHDEDGDWQMILGLDTAPIYQHHGCAGYLLRRVILDSALSGRRGIVLACKERLVDFYASFGFVDENLSSSTHGNAAWHQMRLLLTPQVDEEPVDRERAERTDETIRRAMRETTRYIDSDESITQQFPAVVRH</sequence>
<dbReference type="PROSITE" id="PS51186">
    <property type="entry name" value="GNAT"/>
    <property type="match status" value="1"/>
</dbReference>
<name>A0A6I5NDK7_9BIFI</name>
<dbReference type="InterPro" id="IPR000182">
    <property type="entry name" value="GNAT_dom"/>
</dbReference>
<reference evidence="4 5" key="1">
    <citation type="submission" date="2019-09" db="EMBL/GenBank/DDBJ databases">
        <title>Phylogenetic characterization of a novel taxon of the genus Bifidobacterium: Bifidobacterium choloepi sp. nov.</title>
        <authorList>
            <person name="Modesto M."/>
            <person name="Satti M."/>
        </authorList>
    </citation>
    <scope>NUCLEOTIDE SEQUENCE [LARGE SCALE GENOMIC DNA]</scope>
    <source>
        <strain evidence="4 5">BRDM6</strain>
    </source>
</reference>
<dbReference type="GO" id="GO:0008080">
    <property type="term" value="F:N-acetyltransferase activity"/>
    <property type="evidence" value="ECO:0007669"/>
    <property type="project" value="UniProtKB-ARBA"/>
</dbReference>